<gene>
    <name evidence="1" type="ORF">CENDO_10065</name>
</gene>
<accession>A0A4P7QKC0</accession>
<dbReference type="EMBL" id="CP039247">
    <property type="protein sequence ID" value="QCB29267.1"/>
    <property type="molecule type" value="Genomic_DNA"/>
</dbReference>
<dbReference type="Proteomes" id="UP000296352">
    <property type="component" value="Chromosome"/>
</dbReference>
<protein>
    <submittedName>
        <fullName evidence="1">Uncharacterized protein</fullName>
    </submittedName>
</protein>
<keyword evidence="2" id="KW-1185">Reference proteome</keyword>
<organism evidence="1 2">
    <name type="scientific">Corynebacterium endometrii</name>
    <dbReference type="NCBI Taxonomy" id="2488819"/>
    <lineage>
        <taxon>Bacteria</taxon>
        <taxon>Bacillati</taxon>
        <taxon>Actinomycetota</taxon>
        <taxon>Actinomycetes</taxon>
        <taxon>Mycobacteriales</taxon>
        <taxon>Corynebacteriaceae</taxon>
        <taxon>Corynebacterium</taxon>
    </lineage>
</organism>
<dbReference type="AlphaFoldDB" id="A0A4P7QKC0"/>
<sequence length="80" mass="8846">MDIAVVKAALDDFSTFVDNAIGLFQGFPKFIQDFADFFAPAFETKDVDGVSTEVPVLGEDNKTQLNNGEYWANQTSSIFE</sequence>
<dbReference type="KEGG" id="cee:CENDO_10065"/>
<reference evidence="1 2" key="1">
    <citation type="submission" date="2019-04" db="EMBL/GenBank/DDBJ databases">
        <title>Corynebacterium endometrii sp. nov., isolated from the uterus of a cow with endometritis.</title>
        <authorList>
            <person name="Ballas P."/>
            <person name="Ruckert C."/>
            <person name="Wagener K."/>
            <person name="Drillich M."/>
            <person name="Kaempfer P."/>
            <person name="Busse H.-J."/>
            <person name="Ehling-Schulz M."/>
        </authorList>
    </citation>
    <scope>NUCLEOTIDE SEQUENCE [LARGE SCALE GENOMIC DNA]</scope>
    <source>
        <strain evidence="1 2">LMM-1653</strain>
    </source>
</reference>
<evidence type="ECO:0000313" key="1">
    <source>
        <dbReference type="EMBL" id="QCB29267.1"/>
    </source>
</evidence>
<dbReference type="OrthoDB" id="4426216at2"/>
<evidence type="ECO:0000313" key="2">
    <source>
        <dbReference type="Proteomes" id="UP000296352"/>
    </source>
</evidence>
<name>A0A4P7QKC0_9CORY</name>
<proteinExistence type="predicted"/>
<dbReference type="RefSeq" id="WP_136141871.1">
    <property type="nucleotide sequence ID" value="NZ_CP039247.1"/>
</dbReference>